<evidence type="ECO:0000256" key="1">
    <source>
        <dbReference type="SAM" id="MobiDB-lite"/>
    </source>
</evidence>
<dbReference type="InterPro" id="IPR011047">
    <property type="entry name" value="Quinoprotein_ADH-like_sf"/>
</dbReference>
<dbReference type="InterPro" id="IPR015943">
    <property type="entry name" value="WD40/YVTN_repeat-like_dom_sf"/>
</dbReference>
<dbReference type="PANTHER" id="PTHR47822">
    <property type="entry name" value="CARBOHYDRATE BINDING DOMAIN CONTAINING PROTEIN"/>
    <property type="match status" value="1"/>
</dbReference>
<keyword evidence="2" id="KW-0489">Methyltransferase</keyword>
<dbReference type="SUPFAM" id="SSF50998">
    <property type="entry name" value="Quinoprotein alcohol dehydrogenase-like"/>
    <property type="match status" value="1"/>
</dbReference>
<comment type="caution">
    <text evidence="2">The sequence shown here is derived from an EMBL/GenBank/DDBJ whole genome shotgun (WGS) entry which is preliminary data.</text>
</comment>
<name>A0A8J5JSG0_HOMAM</name>
<feature type="compositionally biased region" description="Low complexity" evidence="1">
    <location>
        <begin position="58"/>
        <end position="75"/>
    </location>
</feature>
<dbReference type="GO" id="GO:0008168">
    <property type="term" value="F:methyltransferase activity"/>
    <property type="evidence" value="ECO:0007669"/>
    <property type="project" value="UniProtKB-KW"/>
</dbReference>
<gene>
    <name evidence="2" type="primary">WDR5A-L</name>
    <name evidence="2" type="ORF">Hamer_G007762</name>
</gene>
<dbReference type="GO" id="GO:0032259">
    <property type="term" value="P:methylation"/>
    <property type="evidence" value="ECO:0007669"/>
    <property type="project" value="UniProtKB-KW"/>
</dbReference>
<dbReference type="Gene3D" id="2.130.10.10">
    <property type="entry name" value="YVTN repeat-like/Quinoprotein amine dehydrogenase"/>
    <property type="match status" value="1"/>
</dbReference>
<evidence type="ECO:0000313" key="3">
    <source>
        <dbReference type="Proteomes" id="UP000747542"/>
    </source>
</evidence>
<feature type="compositionally biased region" description="Low complexity" evidence="1">
    <location>
        <begin position="88"/>
        <end position="100"/>
    </location>
</feature>
<feature type="region of interest" description="Disordered" evidence="1">
    <location>
        <begin position="53"/>
        <end position="117"/>
    </location>
</feature>
<organism evidence="2 3">
    <name type="scientific">Homarus americanus</name>
    <name type="common">American lobster</name>
    <dbReference type="NCBI Taxonomy" id="6706"/>
    <lineage>
        <taxon>Eukaryota</taxon>
        <taxon>Metazoa</taxon>
        <taxon>Ecdysozoa</taxon>
        <taxon>Arthropoda</taxon>
        <taxon>Crustacea</taxon>
        <taxon>Multicrustacea</taxon>
        <taxon>Malacostraca</taxon>
        <taxon>Eumalacostraca</taxon>
        <taxon>Eucarida</taxon>
        <taxon>Decapoda</taxon>
        <taxon>Pleocyemata</taxon>
        <taxon>Astacidea</taxon>
        <taxon>Nephropoidea</taxon>
        <taxon>Nephropidae</taxon>
        <taxon>Homarus</taxon>
    </lineage>
</organism>
<dbReference type="AlphaFoldDB" id="A0A8J5JSG0"/>
<keyword evidence="3" id="KW-1185">Reference proteome</keyword>
<evidence type="ECO:0000313" key="2">
    <source>
        <dbReference type="EMBL" id="KAG7160975.1"/>
    </source>
</evidence>
<dbReference type="Proteomes" id="UP000747542">
    <property type="component" value="Unassembled WGS sequence"/>
</dbReference>
<protein>
    <submittedName>
        <fullName evidence="2">COMPASS-like H3K4 histone methylase component WDR5A-like</fullName>
    </submittedName>
</protein>
<keyword evidence="2" id="KW-0808">Transferase</keyword>
<accession>A0A8J5JSG0</accession>
<reference evidence="2" key="1">
    <citation type="journal article" date="2021" name="Sci. Adv.">
        <title>The American lobster genome reveals insights on longevity, neural, and immune adaptations.</title>
        <authorList>
            <person name="Polinski J.M."/>
            <person name="Zimin A.V."/>
            <person name="Clark K.F."/>
            <person name="Kohn A.B."/>
            <person name="Sadowski N."/>
            <person name="Timp W."/>
            <person name="Ptitsyn A."/>
            <person name="Khanna P."/>
            <person name="Romanova D.Y."/>
            <person name="Williams P."/>
            <person name="Greenwood S.J."/>
            <person name="Moroz L.L."/>
            <person name="Walt D.R."/>
            <person name="Bodnar A.G."/>
        </authorList>
    </citation>
    <scope>NUCLEOTIDE SEQUENCE</scope>
    <source>
        <strain evidence="2">GMGI-L3</strain>
    </source>
</reference>
<dbReference type="PANTHER" id="PTHR47822:SF2">
    <property type="entry name" value="F-BOX AND WD-40 DOMAIN PROTEIN 7"/>
    <property type="match status" value="1"/>
</dbReference>
<dbReference type="EMBL" id="JAHLQT010030594">
    <property type="protein sequence ID" value="KAG7160975.1"/>
    <property type="molecule type" value="Genomic_DNA"/>
</dbReference>
<proteinExistence type="predicted"/>
<sequence>MNILVVKTGWDQNKQWSKKIVVSVVVITVNSSLVESYQKGVFLVTYSMSSGHLNMSQRPSSGVSEVGSGRGSSPPNLVLPQLPSQACSSSSTRTSPSRTSVHGTSPHGKRRISTSSSVASGTSLASLLVKLHQPASSSLSLEGKLKIRTTIWLHGGCRSQVRSGQVLHSGGGTILHATDSDGRLVTWRGRSVGVVQAEGGVDVRAAVVGGLDNQVVTFTRGQVTVRDANTLGPVATMDQGVGGHLLSRGSLWAVSGRGRELVGGGGGLTWWDARTGSVTRSISGVPVRGPALAWHPHSNRVVSGSWGGGADSVKVWEASTGRLTHLLHSDAVNTSVYSTVWAGKEVVAVGGADPNLLRLTTLDNTTVGVLRGVRNTVWALDALLGRGHQGTRLALASASTLYILDVLK</sequence>